<dbReference type="InterPro" id="IPR011835">
    <property type="entry name" value="GS/SS"/>
</dbReference>
<keyword evidence="5 7" id="KW-0808">Transferase</keyword>
<dbReference type="PANTHER" id="PTHR45825:SF11">
    <property type="entry name" value="ALPHA AMYLASE DOMAIN-CONTAINING PROTEIN"/>
    <property type="match status" value="1"/>
</dbReference>
<evidence type="ECO:0000259" key="9">
    <source>
        <dbReference type="Pfam" id="PF08323"/>
    </source>
</evidence>
<dbReference type="PANTHER" id="PTHR45825">
    <property type="entry name" value="GRANULE-BOUND STARCH SYNTHASE 1, CHLOROPLASTIC/AMYLOPLASTIC"/>
    <property type="match status" value="1"/>
</dbReference>
<dbReference type="Pfam" id="PF08323">
    <property type="entry name" value="Glyco_transf_5"/>
    <property type="match status" value="1"/>
</dbReference>
<evidence type="ECO:0000256" key="2">
    <source>
        <dbReference type="ARBA" id="ARBA00002764"/>
    </source>
</evidence>
<dbReference type="NCBIfam" id="TIGR02095">
    <property type="entry name" value="glgA"/>
    <property type="match status" value="1"/>
</dbReference>
<evidence type="ECO:0000256" key="5">
    <source>
        <dbReference type="ARBA" id="ARBA00022679"/>
    </source>
</evidence>
<dbReference type="Pfam" id="PF00534">
    <property type="entry name" value="Glycos_transf_1"/>
    <property type="match status" value="1"/>
</dbReference>
<dbReference type="HAMAP" id="MF_00484">
    <property type="entry name" value="Glycogen_synth"/>
    <property type="match status" value="1"/>
</dbReference>
<evidence type="ECO:0000259" key="8">
    <source>
        <dbReference type="Pfam" id="PF00534"/>
    </source>
</evidence>
<keyword evidence="6 7" id="KW-0320">Glycogen biosynthesis</keyword>
<comment type="similarity">
    <text evidence="3 7">Belongs to the glycosyltransferase 1 family. Bacterial/plant glycogen synthase subfamily.</text>
</comment>
<dbReference type="Gene3D" id="3.40.50.2000">
    <property type="entry name" value="Glycogen Phosphorylase B"/>
    <property type="match status" value="2"/>
</dbReference>
<dbReference type="InterPro" id="IPR013534">
    <property type="entry name" value="Starch_synth_cat_dom"/>
</dbReference>
<comment type="caution">
    <text evidence="10">The sequence shown here is derived from an EMBL/GenBank/DDBJ whole genome shotgun (WGS) entry which is preliminary data.</text>
</comment>
<dbReference type="CDD" id="cd03791">
    <property type="entry name" value="GT5_Glycogen_synthase_DULL1-like"/>
    <property type="match status" value="1"/>
</dbReference>
<dbReference type="EMBL" id="JACXIZ010000035">
    <property type="protein sequence ID" value="MBD2847251.1"/>
    <property type="molecule type" value="Genomic_DNA"/>
</dbReference>
<evidence type="ECO:0000256" key="3">
    <source>
        <dbReference type="ARBA" id="ARBA00010281"/>
    </source>
</evidence>
<evidence type="ECO:0000256" key="7">
    <source>
        <dbReference type="HAMAP-Rule" id="MF_00484"/>
    </source>
</evidence>
<feature type="domain" description="Glycosyl transferase family 1" evidence="8">
    <location>
        <begin position="296"/>
        <end position="445"/>
    </location>
</feature>
<proteinExistence type="inferred from homology"/>
<comment type="function">
    <text evidence="2 7">Synthesizes alpha-1,4-glucan chains using ADP-glucose.</text>
</comment>
<comment type="pathway">
    <text evidence="7">Glycan biosynthesis; glycogen biosynthesis.</text>
</comment>
<feature type="domain" description="Starch synthase catalytic" evidence="9">
    <location>
        <begin position="2"/>
        <end position="236"/>
    </location>
</feature>
<evidence type="ECO:0000256" key="1">
    <source>
        <dbReference type="ARBA" id="ARBA00001478"/>
    </source>
</evidence>
<evidence type="ECO:0000313" key="10">
    <source>
        <dbReference type="EMBL" id="MBD2847251.1"/>
    </source>
</evidence>
<keyword evidence="4 7" id="KW-0328">Glycosyltransferase</keyword>
<comment type="catalytic activity">
    <reaction evidence="1 7">
        <text>[(1-&gt;4)-alpha-D-glucosyl](n) + ADP-alpha-D-glucose = [(1-&gt;4)-alpha-D-glucosyl](n+1) + ADP + H(+)</text>
        <dbReference type="Rhea" id="RHEA:18189"/>
        <dbReference type="Rhea" id="RHEA-COMP:9584"/>
        <dbReference type="Rhea" id="RHEA-COMP:9587"/>
        <dbReference type="ChEBI" id="CHEBI:15378"/>
        <dbReference type="ChEBI" id="CHEBI:15444"/>
        <dbReference type="ChEBI" id="CHEBI:57498"/>
        <dbReference type="ChEBI" id="CHEBI:456216"/>
        <dbReference type="EC" id="2.4.1.21"/>
    </reaction>
</comment>
<dbReference type="AlphaFoldDB" id="A0A927BWM3"/>
<organism evidence="10 11">
    <name type="scientific">Paenibacillus sabuli</name>
    <dbReference type="NCBI Taxonomy" id="2772509"/>
    <lineage>
        <taxon>Bacteria</taxon>
        <taxon>Bacillati</taxon>
        <taxon>Bacillota</taxon>
        <taxon>Bacilli</taxon>
        <taxon>Bacillales</taxon>
        <taxon>Paenibacillaceae</taxon>
        <taxon>Paenibacillus</taxon>
    </lineage>
</organism>
<sequence length="481" mass="52135">MRVLIVASESAPLAKTGGLGDVAAGLPAALRRHGADARVLMPGYGAIASPMRARFAPIASYAVRFGWQAVPCRLLRGEVGGVVYYLIDNAERFGGDWLYGYDGETERFVFFCAAAAAALGHLDMLPDVVHAHDWQTGLLPYLIRARAERASDVTGPRTVFTVHNMQYQGVVDRARLCHLLGTRDLRLLDAAALPGDRASCLAAGLAHADKLTTVSPTYAREIRTRSYGEGWDGLLRARASALTGIVNGAPASGLPTGARPPRLLRTAGAGAIRTVKARAKRDLQRELGLRPDPAAPLLGIVSRLSEQKGFDLLLPLLDRLIARGAQLVVLGVGEARYAAALGRAARRHPGRMALRLAFDEAQAERIYAGCELYVMPSRFEPCGISQLLALRHGAVPIVRATGGLRDTVRSRGRTRNAFSFAPYTSAALWRALRRALAGYGDRRQWRLLQAAALRAETGWQRPAAAYYQLYHELAPQRKGKI</sequence>
<dbReference type="SUPFAM" id="SSF53756">
    <property type="entry name" value="UDP-Glycosyltransferase/glycogen phosphorylase"/>
    <property type="match status" value="1"/>
</dbReference>
<dbReference type="RefSeq" id="WP_190920357.1">
    <property type="nucleotide sequence ID" value="NZ_JACXIZ010000035.1"/>
</dbReference>
<evidence type="ECO:0000313" key="11">
    <source>
        <dbReference type="Proteomes" id="UP000621560"/>
    </source>
</evidence>
<name>A0A927BWM3_9BACL</name>
<keyword evidence="11" id="KW-1185">Reference proteome</keyword>
<reference evidence="10" key="1">
    <citation type="submission" date="2020-09" db="EMBL/GenBank/DDBJ databases">
        <title>A novel bacterium of genus Paenibacillus, isolated from South China Sea.</title>
        <authorList>
            <person name="Huang H."/>
            <person name="Mo K."/>
            <person name="Hu Y."/>
        </authorList>
    </citation>
    <scope>NUCLEOTIDE SEQUENCE</scope>
    <source>
        <strain evidence="10">IB182496</strain>
    </source>
</reference>
<feature type="binding site" evidence="7">
    <location>
        <position position="15"/>
    </location>
    <ligand>
        <name>ADP-alpha-D-glucose</name>
        <dbReference type="ChEBI" id="CHEBI:57498"/>
    </ligand>
</feature>
<dbReference type="InterPro" id="IPR001296">
    <property type="entry name" value="Glyco_trans_1"/>
</dbReference>
<dbReference type="GO" id="GO:0009011">
    <property type="term" value="F:alpha-1,4-glucan glucosyltransferase (ADP-glucose donor) activity"/>
    <property type="evidence" value="ECO:0007669"/>
    <property type="project" value="UniProtKB-UniRule"/>
</dbReference>
<gene>
    <name evidence="7" type="primary">glgA</name>
    <name evidence="10" type="ORF">IDH44_18790</name>
</gene>
<accession>A0A927BWM3</accession>
<dbReference type="GO" id="GO:0004373">
    <property type="term" value="F:alpha-1,4-glucan glucosyltransferase (UDP-glucose donor) activity"/>
    <property type="evidence" value="ECO:0007669"/>
    <property type="project" value="InterPro"/>
</dbReference>
<evidence type="ECO:0000256" key="6">
    <source>
        <dbReference type="ARBA" id="ARBA00023056"/>
    </source>
</evidence>
<protein>
    <recommendedName>
        <fullName evidence="7">Glycogen synthase</fullName>
        <ecNumber evidence="7">2.4.1.21</ecNumber>
    </recommendedName>
    <alternativeName>
        <fullName evidence="7">Starch [bacterial glycogen] synthase</fullName>
    </alternativeName>
</protein>
<evidence type="ECO:0000256" key="4">
    <source>
        <dbReference type="ARBA" id="ARBA00022676"/>
    </source>
</evidence>
<dbReference type="Proteomes" id="UP000621560">
    <property type="component" value="Unassembled WGS sequence"/>
</dbReference>
<dbReference type="GO" id="GO:0005978">
    <property type="term" value="P:glycogen biosynthetic process"/>
    <property type="evidence" value="ECO:0007669"/>
    <property type="project" value="UniProtKB-UniRule"/>
</dbReference>
<dbReference type="EC" id="2.4.1.21" evidence="7"/>